<dbReference type="SUPFAM" id="SSF51445">
    <property type="entry name" value="(Trans)glycosidases"/>
    <property type="match status" value="1"/>
</dbReference>
<evidence type="ECO:0000256" key="3">
    <source>
        <dbReference type="ARBA" id="ARBA00023295"/>
    </source>
</evidence>
<evidence type="ECO:0000313" key="8">
    <source>
        <dbReference type="Proteomes" id="UP000192223"/>
    </source>
</evidence>
<keyword evidence="2" id="KW-1015">Disulfide bond</keyword>
<dbReference type="GO" id="GO:0005576">
    <property type="term" value="C:extracellular region"/>
    <property type="evidence" value="ECO:0007669"/>
    <property type="project" value="TreeGrafter"/>
</dbReference>
<dbReference type="KEGG" id="apln:112904480"/>
<dbReference type="SUPFAM" id="SSF54556">
    <property type="entry name" value="Chitinase insertion domain"/>
    <property type="match status" value="1"/>
</dbReference>
<dbReference type="Gene3D" id="3.20.20.80">
    <property type="entry name" value="Glycosidases"/>
    <property type="match status" value="1"/>
</dbReference>
<dbReference type="OrthoDB" id="73875at2759"/>
<accession>A0A7F5QYN2</accession>
<sequence length="397" mass="43145">MVKNFLHLVLCGAALTAVVDSRGVVGCYYESWAIKRAGIGSFGTNDIDPSLCTHVYYSFIGLNNVTQDIEILNPDVDVNRGGFRNFTNLKAQYPGVKFLVAMGGRNQDSNAYSAVAANASKRATFIQQATTFIDDYDFDGFNIDWEYPARTRSTSSGAEKIWIAINFIANSYTDNLITLLQEIKAAFEPLGLLITVAVQPSPSYIDDAYDVPALSNAVDLINFMSYDLHGSWDGSTGVNAPLHDPVGSISVELLVNSWLNAGVDPDKLIVGIPFYGKLYTLSNSSDNSIGAPISGPGIPGPYLQDPSNLAYYEILEKIQQGWAEAYDQNYESPFACSGNQWVGYDNVRSISAKVNFVCSKGLGGVMNWAINEDDFGGNFGPKYPLLRATNAVKICGN</sequence>
<dbReference type="SMART" id="SM00636">
    <property type="entry name" value="Glyco_18"/>
    <property type="match status" value="1"/>
</dbReference>
<organism evidence="8 9">
    <name type="scientific">Agrilus planipennis</name>
    <name type="common">Emerald ash borer</name>
    <name type="synonym">Agrilus marcopoli</name>
    <dbReference type="NCBI Taxonomy" id="224129"/>
    <lineage>
        <taxon>Eukaryota</taxon>
        <taxon>Metazoa</taxon>
        <taxon>Ecdysozoa</taxon>
        <taxon>Arthropoda</taxon>
        <taxon>Hexapoda</taxon>
        <taxon>Insecta</taxon>
        <taxon>Pterygota</taxon>
        <taxon>Neoptera</taxon>
        <taxon>Endopterygota</taxon>
        <taxon>Coleoptera</taxon>
        <taxon>Polyphaga</taxon>
        <taxon>Elateriformia</taxon>
        <taxon>Buprestoidea</taxon>
        <taxon>Buprestidae</taxon>
        <taxon>Agrilinae</taxon>
        <taxon>Agrilus</taxon>
    </lineage>
</organism>
<feature type="signal peptide" evidence="6">
    <location>
        <begin position="1"/>
        <end position="21"/>
    </location>
</feature>
<dbReference type="FunFam" id="3.10.50.10:FF:000001">
    <property type="entry name" value="Chitinase 3-like 1"/>
    <property type="match status" value="1"/>
</dbReference>
<dbReference type="PANTHER" id="PTHR11177:SF360">
    <property type="entry name" value="CHITINASE 4-RELATED"/>
    <property type="match status" value="1"/>
</dbReference>
<protein>
    <submittedName>
        <fullName evidence="9">Endochitinase-like</fullName>
    </submittedName>
</protein>
<evidence type="ECO:0000256" key="5">
    <source>
        <dbReference type="RuleBase" id="RU004453"/>
    </source>
</evidence>
<proteinExistence type="inferred from homology"/>
<evidence type="ECO:0000259" key="7">
    <source>
        <dbReference type="PROSITE" id="PS51910"/>
    </source>
</evidence>
<reference evidence="9" key="1">
    <citation type="submission" date="2025-08" db="UniProtKB">
        <authorList>
            <consortium name="RefSeq"/>
        </authorList>
    </citation>
    <scope>IDENTIFICATION</scope>
    <source>
        <tissue evidence="9">Entire body</tissue>
    </source>
</reference>
<dbReference type="FunCoup" id="A0A7F5QYN2">
    <property type="interactions" value="43"/>
</dbReference>
<dbReference type="AlphaFoldDB" id="A0A7F5QYN2"/>
<keyword evidence="3 4" id="KW-0326">Glycosidase</keyword>
<dbReference type="InterPro" id="IPR001579">
    <property type="entry name" value="Glyco_hydro_18_chit_AS"/>
</dbReference>
<dbReference type="InterPro" id="IPR029070">
    <property type="entry name" value="Chitinase_insertion_sf"/>
</dbReference>
<dbReference type="PROSITE" id="PS01095">
    <property type="entry name" value="GH18_1"/>
    <property type="match status" value="1"/>
</dbReference>
<evidence type="ECO:0000256" key="6">
    <source>
        <dbReference type="SAM" id="SignalP"/>
    </source>
</evidence>
<dbReference type="InterPro" id="IPR001223">
    <property type="entry name" value="Glyco_hydro18_cat"/>
</dbReference>
<dbReference type="GO" id="GO:0004568">
    <property type="term" value="F:chitinase activity"/>
    <property type="evidence" value="ECO:0007669"/>
    <property type="project" value="UniProtKB-ARBA"/>
</dbReference>
<feature type="chain" id="PRO_5028907434" evidence="6">
    <location>
        <begin position="22"/>
        <end position="397"/>
    </location>
</feature>
<evidence type="ECO:0000256" key="2">
    <source>
        <dbReference type="ARBA" id="ARBA00023157"/>
    </source>
</evidence>
<dbReference type="GO" id="GO:0005975">
    <property type="term" value="P:carbohydrate metabolic process"/>
    <property type="evidence" value="ECO:0007669"/>
    <property type="project" value="InterPro"/>
</dbReference>
<dbReference type="InterPro" id="IPR050314">
    <property type="entry name" value="Glycosyl_Hydrlase_18"/>
</dbReference>
<dbReference type="Gene3D" id="3.10.50.10">
    <property type="match status" value="1"/>
</dbReference>
<dbReference type="InterPro" id="IPR011583">
    <property type="entry name" value="Chitinase_II/V-like_cat"/>
</dbReference>
<dbReference type="InterPro" id="IPR017853">
    <property type="entry name" value="GH"/>
</dbReference>
<evidence type="ECO:0000256" key="4">
    <source>
        <dbReference type="RuleBase" id="RU000489"/>
    </source>
</evidence>
<keyword evidence="8" id="KW-1185">Reference proteome</keyword>
<comment type="similarity">
    <text evidence="5">Belongs to the glycosyl hydrolase 18 family.</text>
</comment>
<dbReference type="PROSITE" id="PS51910">
    <property type="entry name" value="GH18_2"/>
    <property type="match status" value="1"/>
</dbReference>
<dbReference type="Pfam" id="PF00704">
    <property type="entry name" value="Glyco_hydro_18"/>
    <property type="match status" value="1"/>
</dbReference>
<gene>
    <name evidence="9" type="primary">LOC112904480</name>
</gene>
<dbReference type="GO" id="GO:0006032">
    <property type="term" value="P:chitin catabolic process"/>
    <property type="evidence" value="ECO:0007669"/>
    <property type="project" value="UniProtKB-ARBA"/>
</dbReference>
<dbReference type="GeneID" id="112904480"/>
<keyword evidence="1 4" id="KW-0378">Hydrolase</keyword>
<keyword evidence="6" id="KW-0732">Signal</keyword>
<evidence type="ECO:0000256" key="1">
    <source>
        <dbReference type="ARBA" id="ARBA00022801"/>
    </source>
</evidence>
<dbReference type="GO" id="GO:0008061">
    <property type="term" value="F:chitin binding"/>
    <property type="evidence" value="ECO:0007669"/>
    <property type="project" value="InterPro"/>
</dbReference>
<dbReference type="InParanoid" id="A0A7F5QYN2"/>
<name>A0A7F5QYN2_AGRPL</name>
<dbReference type="RefSeq" id="XP_025830366.1">
    <property type="nucleotide sequence ID" value="XM_025974581.1"/>
</dbReference>
<dbReference type="Proteomes" id="UP000192223">
    <property type="component" value="Unplaced"/>
</dbReference>
<evidence type="ECO:0000313" key="9">
    <source>
        <dbReference type="RefSeq" id="XP_025830366.1"/>
    </source>
</evidence>
<feature type="domain" description="GH18" evidence="7">
    <location>
        <begin position="23"/>
        <end position="396"/>
    </location>
</feature>
<dbReference type="PANTHER" id="PTHR11177">
    <property type="entry name" value="CHITINASE"/>
    <property type="match status" value="1"/>
</dbReference>